<keyword evidence="2" id="KW-0472">Membrane</keyword>
<organism evidence="3 4">
    <name type="scientific">Corynebacterium provencense</name>
    <dbReference type="NCBI Taxonomy" id="1737425"/>
    <lineage>
        <taxon>Bacteria</taxon>
        <taxon>Bacillati</taxon>
        <taxon>Actinomycetota</taxon>
        <taxon>Actinomycetes</taxon>
        <taxon>Mycobacteriales</taxon>
        <taxon>Corynebacteriaceae</taxon>
        <taxon>Corynebacterium</taxon>
    </lineage>
</organism>
<name>A0A2Z3YYZ5_9CORY</name>
<dbReference type="Proteomes" id="UP000247696">
    <property type="component" value="Chromosome"/>
</dbReference>
<accession>A0A2Z3YYZ5</accession>
<evidence type="ECO:0000256" key="2">
    <source>
        <dbReference type="SAM" id="Phobius"/>
    </source>
</evidence>
<dbReference type="EMBL" id="CP024988">
    <property type="protein sequence ID" value="AWT26543.1"/>
    <property type="molecule type" value="Genomic_DNA"/>
</dbReference>
<dbReference type="KEGG" id="cpre:Csp1_17640"/>
<gene>
    <name evidence="3" type="ORF">Csp1_17640</name>
</gene>
<feature type="compositionally biased region" description="Basic and acidic residues" evidence="1">
    <location>
        <begin position="69"/>
        <end position="79"/>
    </location>
</feature>
<keyword evidence="2" id="KW-1133">Transmembrane helix</keyword>
<evidence type="ECO:0000313" key="4">
    <source>
        <dbReference type="Proteomes" id="UP000247696"/>
    </source>
</evidence>
<keyword evidence="2" id="KW-0812">Transmembrane</keyword>
<protein>
    <submittedName>
        <fullName evidence="3">Uncharacterized protein</fullName>
    </submittedName>
</protein>
<keyword evidence="4" id="KW-1185">Reference proteome</keyword>
<feature type="compositionally biased region" description="Gly residues" evidence="1">
    <location>
        <begin position="57"/>
        <end position="68"/>
    </location>
</feature>
<feature type="region of interest" description="Disordered" evidence="1">
    <location>
        <begin position="53"/>
        <end position="79"/>
    </location>
</feature>
<evidence type="ECO:0000313" key="3">
    <source>
        <dbReference type="EMBL" id="AWT26543.1"/>
    </source>
</evidence>
<dbReference type="STRING" id="1737425.GCA_900049755_02691"/>
<feature type="transmembrane region" description="Helical" evidence="2">
    <location>
        <begin position="20"/>
        <end position="44"/>
    </location>
</feature>
<reference evidence="4" key="1">
    <citation type="submission" date="2017-11" db="EMBL/GenBank/DDBJ databases">
        <title>Otitis media/interna in a cat caused by the recently described species Corynebacterium provencense.</title>
        <authorList>
            <person name="Kittl S."/>
            <person name="Brodard I."/>
            <person name="Rychener L."/>
            <person name="Jores J."/>
            <person name="Roosje P."/>
            <person name="Gobeli Brawand S."/>
        </authorList>
    </citation>
    <scope>NUCLEOTIDE SEQUENCE [LARGE SCALE GENOMIC DNA]</scope>
    <source>
        <strain evidence="4">17KM38</strain>
    </source>
</reference>
<dbReference type="AlphaFoldDB" id="A0A2Z3YYZ5"/>
<proteinExistence type="predicted"/>
<sequence>MTDGFEQWVIGLPVWFQTPLVLAALSVVALAAAVVLLRVLALVLPPDEAERRAFGGVSRGSGGSGAGPGDRDREGGARR</sequence>
<evidence type="ECO:0000256" key="1">
    <source>
        <dbReference type="SAM" id="MobiDB-lite"/>
    </source>
</evidence>
<dbReference type="RefSeq" id="WP_066589246.1">
    <property type="nucleotide sequence ID" value="NZ_CABKVS010000002.1"/>
</dbReference>